<proteinExistence type="predicted"/>
<organism evidence="1 2">
    <name type="scientific">Cephalotus follicularis</name>
    <name type="common">Albany pitcher plant</name>
    <dbReference type="NCBI Taxonomy" id="3775"/>
    <lineage>
        <taxon>Eukaryota</taxon>
        <taxon>Viridiplantae</taxon>
        <taxon>Streptophyta</taxon>
        <taxon>Embryophyta</taxon>
        <taxon>Tracheophyta</taxon>
        <taxon>Spermatophyta</taxon>
        <taxon>Magnoliopsida</taxon>
        <taxon>eudicotyledons</taxon>
        <taxon>Gunneridae</taxon>
        <taxon>Pentapetalae</taxon>
        <taxon>rosids</taxon>
        <taxon>fabids</taxon>
        <taxon>Oxalidales</taxon>
        <taxon>Cephalotaceae</taxon>
        <taxon>Cephalotus</taxon>
    </lineage>
</organism>
<dbReference type="InParanoid" id="A0A1Q3BG96"/>
<evidence type="ECO:0000313" key="2">
    <source>
        <dbReference type="Proteomes" id="UP000187406"/>
    </source>
</evidence>
<dbReference type="AlphaFoldDB" id="A0A1Q3BG96"/>
<keyword evidence="2" id="KW-1185">Reference proteome</keyword>
<dbReference type="OrthoDB" id="10630488at2759"/>
<protein>
    <submittedName>
        <fullName evidence="1">Uncharacterized protein</fullName>
    </submittedName>
</protein>
<comment type="caution">
    <text evidence="1">The sequence shown here is derived from an EMBL/GenBank/DDBJ whole genome shotgun (WGS) entry which is preliminary data.</text>
</comment>
<evidence type="ECO:0000313" key="1">
    <source>
        <dbReference type="EMBL" id="GAV67030.1"/>
    </source>
</evidence>
<gene>
    <name evidence="1" type="ORF">CFOL_v3_10539</name>
</gene>
<accession>A0A1Q3BG96</accession>
<dbReference type="EMBL" id="BDDD01000515">
    <property type="protein sequence ID" value="GAV67030.1"/>
    <property type="molecule type" value="Genomic_DNA"/>
</dbReference>
<name>A0A1Q3BG96_CEPFO</name>
<dbReference type="Proteomes" id="UP000187406">
    <property type="component" value="Unassembled WGS sequence"/>
</dbReference>
<reference evidence="2" key="1">
    <citation type="submission" date="2016-04" db="EMBL/GenBank/DDBJ databases">
        <title>Cephalotus genome sequencing.</title>
        <authorList>
            <person name="Fukushima K."/>
            <person name="Hasebe M."/>
            <person name="Fang X."/>
        </authorList>
    </citation>
    <scope>NUCLEOTIDE SEQUENCE [LARGE SCALE GENOMIC DNA]</scope>
    <source>
        <strain evidence="2">cv. St1</strain>
    </source>
</reference>
<sequence length="164" mass="18388">MMADLLLRASNHSDSVVLKRILPPILFIARGLPTQSFTISIPIVSRRGLIDFIYWLSNAYLLNNSKDCSLFRPSKRKTGPVPIIDATNSLRVVTTILLPLAPPNNGLLKLRHNSGTSFHTSSRTSKYFFPSISFSRLDCTLYESLSKLSSLLFLRSSNIVLLMF</sequence>